<dbReference type="EMBL" id="UZAF01018043">
    <property type="protein sequence ID" value="VDO47410.1"/>
    <property type="molecule type" value="Genomic_DNA"/>
</dbReference>
<evidence type="ECO:0000313" key="3">
    <source>
        <dbReference type="Proteomes" id="UP000268014"/>
    </source>
</evidence>
<reference evidence="4" key="1">
    <citation type="submission" date="2017-02" db="UniProtKB">
        <authorList>
            <consortium name="WormBaseParasite"/>
        </authorList>
    </citation>
    <scope>IDENTIFICATION</scope>
</reference>
<dbReference type="STRING" id="6290.A0A0N4WNU8"/>
<keyword evidence="3" id="KW-1185">Reference proteome</keyword>
<dbReference type="OrthoDB" id="5869473at2759"/>
<reference evidence="2 3" key="2">
    <citation type="submission" date="2018-11" db="EMBL/GenBank/DDBJ databases">
        <authorList>
            <consortium name="Pathogen Informatics"/>
        </authorList>
    </citation>
    <scope>NUCLEOTIDE SEQUENCE [LARGE SCALE GENOMIC DNA]</scope>
    <source>
        <strain evidence="2 3">MHpl1</strain>
    </source>
</reference>
<feature type="domain" description="Nuclear anchorage protein 1 spectrin-like repeat" evidence="1">
    <location>
        <begin position="2"/>
        <end position="114"/>
    </location>
</feature>
<gene>
    <name evidence="2" type="ORF">HPLM_LOCUS12981</name>
</gene>
<dbReference type="OMA" id="TEMNNIC"/>
<dbReference type="AlphaFoldDB" id="A0A0N4WNU8"/>
<dbReference type="InterPro" id="IPR057134">
    <property type="entry name" value="Spectrin_Anc-1_3"/>
</dbReference>
<dbReference type="Pfam" id="PF24611">
    <property type="entry name" value="Spectrin_Anc-1"/>
    <property type="match status" value="1"/>
</dbReference>
<proteinExistence type="predicted"/>
<evidence type="ECO:0000259" key="1">
    <source>
        <dbReference type="Pfam" id="PF24611"/>
    </source>
</evidence>
<sequence>MIPVLEERANNWDEFVRVRDEADVELDKLRQPLDEVLAKPRRTINDAKHDFDIISGERQKSHILDGKVRRLQELSELLDPLDSAYADVRFIDVDAEQTVQQYDDVLNELSSEIEDESLLCDSVDHFITEMNAICESLAKKPTKETIENIEQFQIPALRAQLATLQQKHDDAIHGRKHVDPDSSRLSILNDRMSSLDALLRDAIATVERNEKDRLMDSLQAQISSLQLVPLGEVSEQSLVDIEEQIHILPNESAEPLQKQIDDIRNSKKEHDDSLKHTQDQLAAIEETIASLPSTRDIPTLETNIERLGEARDSLAALSPRHLSEETVQSRVANIRESIDCLTKQSNEDLRALLAERDSRISIIESMEQIQRDVEELENVLPVALPSSSELLDFQQSRIPTLLLKLNEISNVPVDLLPKKEDLSNRIDIINKKLDDQVYETRNFEQKSSDLQNVIDECRSKLKIRDGPAAIGVVTKDEQDLSAVLSALDSIPQDDLAPRNQLARDVSNIKEQVKVIFQENFIFCSCY</sequence>
<evidence type="ECO:0000313" key="2">
    <source>
        <dbReference type="EMBL" id="VDO47410.1"/>
    </source>
</evidence>
<dbReference type="WBParaSite" id="HPLM_0001298901-mRNA-1">
    <property type="protein sequence ID" value="HPLM_0001298901-mRNA-1"/>
    <property type="gene ID" value="HPLM_0001298901"/>
</dbReference>
<accession>A0A0N4WNU8</accession>
<dbReference type="Proteomes" id="UP000268014">
    <property type="component" value="Unassembled WGS sequence"/>
</dbReference>
<organism evidence="4">
    <name type="scientific">Haemonchus placei</name>
    <name type="common">Barber's pole worm</name>
    <dbReference type="NCBI Taxonomy" id="6290"/>
    <lineage>
        <taxon>Eukaryota</taxon>
        <taxon>Metazoa</taxon>
        <taxon>Ecdysozoa</taxon>
        <taxon>Nematoda</taxon>
        <taxon>Chromadorea</taxon>
        <taxon>Rhabditida</taxon>
        <taxon>Rhabditina</taxon>
        <taxon>Rhabditomorpha</taxon>
        <taxon>Strongyloidea</taxon>
        <taxon>Trichostrongylidae</taxon>
        <taxon>Haemonchus</taxon>
    </lineage>
</organism>
<protein>
    <submittedName>
        <fullName evidence="4">GAR domain-containing protein</fullName>
    </submittedName>
</protein>
<name>A0A0N4WNU8_HAEPC</name>
<evidence type="ECO:0000313" key="4">
    <source>
        <dbReference type="WBParaSite" id="HPLM_0001298901-mRNA-1"/>
    </source>
</evidence>